<gene>
    <name evidence="1" type="ORF">AWN90_03880</name>
</gene>
<evidence type="ECO:0000313" key="2">
    <source>
        <dbReference type="Proteomes" id="UP000076512"/>
    </source>
</evidence>
<accession>A0A164JI86</accession>
<sequence>MWCHCADLGPEYPGACGDAVSPADHALARVTFRGLDVAQPLMPRVLHLDAGPFECRGLGEVLVETVGLASIPAPRSPRHLVEVLEALVADGREFTLGTPASGTATP</sequence>
<dbReference type="AlphaFoldDB" id="A0A164JI86"/>
<name>A0A164JI86_9NOCA</name>
<evidence type="ECO:0000313" key="1">
    <source>
        <dbReference type="EMBL" id="KZM70429.1"/>
    </source>
</evidence>
<dbReference type="Proteomes" id="UP000076512">
    <property type="component" value="Unassembled WGS sequence"/>
</dbReference>
<reference evidence="1 2" key="1">
    <citation type="submission" date="2016-04" db="EMBL/GenBank/DDBJ databases">
        <authorList>
            <person name="Evans L.H."/>
            <person name="Alamgir A."/>
            <person name="Owens N."/>
            <person name="Weber N.D."/>
            <person name="Virtaneva K."/>
            <person name="Barbian K."/>
            <person name="Babar A."/>
            <person name="Rosenke K."/>
        </authorList>
    </citation>
    <scope>NUCLEOTIDE SEQUENCE [LARGE SCALE GENOMIC DNA]</scope>
    <source>
        <strain evidence="1 2">IFM 0406</strain>
    </source>
</reference>
<keyword evidence="2" id="KW-1185">Reference proteome</keyword>
<proteinExistence type="predicted"/>
<organism evidence="1 2">
    <name type="scientific">Nocardia terpenica</name>
    <dbReference type="NCBI Taxonomy" id="455432"/>
    <lineage>
        <taxon>Bacteria</taxon>
        <taxon>Bacillati</taxon>
        <taxon>Actinomycetota</taxon>
        <taxon>Actinomycetes</taxon>
        <taxon>Mycobacteriales</taxon>
        <taxon>Nocardiaceae</taxon>
        <taxon>Nocardia</taxon>
    </lineage>
</organism>
<comment type="caution">
    <text evidence="1">The sequence shown here is derived from an EMBL/GenBank/DDBJ whole genome shotgun (WGS) entry which is preliminary data.</text>
</comment>
<protein>
    <submittedName>
        <fullName evidence="1">Uncharacterized protein</fullName>
    </submittedName>
</protein>
<dbReference type="EMBL" id="LWGR01000015">
    <property type="protein sequence ID" value="KZM70429.1"/>
    <property type="molecule type" value="Genomic_DNA"/>
</dbReference>